<feature type="chain" id="PRO_5025560163" evidence="1">
    <location>
        <begin position="20"/>
        <end position="51"/>
    </location>
</feature>
<proteinExistence type="predicted"/>
<dbReference type="EMBL" id="WOCE01000012">
    <property type="protein sequence ID" value="KAE9602959.1"/>
    <property type="molecule type" value="Genomic_DNA"/>
</dbReference>
<organism evidence="2 3">
    <name type="scientific">Lupinus albus</name>
    <name type="common">White lupine</name>
    <name type="synonym">Lupinus termis</name>
    <dbReference type="NCBI Taxonomy" id="3870"/>
    <lineage>
        <taxon>Eukaryota</taxon>
        <taxon>Viridiplantae</taxon>
        <taxon>Streptophyta</taxon>
        <taxon>Embryophyta</taxon>
        <taxon>Tracheophyta</taxon>
        <taxon>Spermatophyta</taxon>
        <taxon>Magnoliopsida</taxon>
        <taxon>eudicotyledons</taxon>
        <taxon>Gunneridae</taxon>
        <taxon>Pentapetalae</taxon>
        <taxon>rosids</taxon>
        <taxon>fabids</taxon>
        <taxon>Fabales</taxon>
        <taxon>Fabaceae</taxon>
        <taxon>Papilionoideae</taxon>
        <taxon>50 kb inversion clade</taxon>
        <taxon>genistoids sensu lato</taxon>
        <taxon>core genistoids</taxon>
        <taxon>Genisteae</taxon>
        <taxon>Lupinus</taxon>
    </lineage>
</organism>
<protein>
    <submittedName>
        <fullName evidence="2">Uncharacterized protein</fullName>
    </submittedName>
</protein>
<name>A0A6A4PN74_LUPAL</name>
<evidence type="ECO:0000313" key="2">
    <source>
        <dbReference type="EMBL" id="KAE9602959.1"/>
    </source>
</evidence>
<dbReference type="AlphaFoldDB" id="A0A6A4PN74"/>
<comment type="caution">
    <text evidence="2">The sequence shown here is derived from an EMBL/GenBank/DDBJ whole genome shotgun (WGS) entry which is preliminary data.</text>
</comment>
<accession>A0A6A4PN74</accession>
<evidence type="ECO:0000256" key="1">
    <source>
        <dbReference type="SAM" id="SignalP"/>
    </source>
</evidence>
<evidence type="ECO:0000313" key="3">
    <source>
        <dbReference type="Proteomes" id="UP000447434"/>
    </source>
</evidence>
<keyword evidence="3" id="KW-1185">Reference proteome</keyword>
<dbReference type="PROSITE" id="PS51257">
    <property type="entry name" value="PROKAR_LIPOPROTEIN"/>
    <property type="match status" value="1"/>
</dbReference>
<keyword evidence="1" id="KW-0732">Signal</keyword>
<reference evidence="3" key="1">
    <citation type="journal article" date="2020" name="Nat. Commun.">
        <title>Genome sequence of the cluster root forming white lupin.</title>
        <authorList>
            <person name="Hufnagel B."/>
            <person name="Marques A."/>
            <person name="Soriano A."/>
            <person name="Marques L."/>
            <person name="Divol F."/>
            <person name="Doumas P."/>
            <person name="Sallet E."/>
            <person name="Mancinotti D."/>
            <person name="Carrere S."/>
            <person name="Marande W."/>
            <person name="Arribat S."/>
            <person name="Keller J."/>
            <person name="Huneau C."/>
            <person name="Blein T."/>
            <person name="Aime D."/>
            <person name="Laguerre M."/>
            <person name="Taylor J."/>
            <person name="Schubert V."/>
            <person name="Nelson M."/>
            <person name="Geu-Flores F."/>
            <person name="Crespi M."/>
            <person name="Gallardo-Guerrero K."/>
            <person name="Delaux P.-M."/>
            <person name="Salse J."/>
            <person name="Berges H."/>
            <person name="Guyot R."/>
            <person name="Gouzy J."/>
            <person name="Peret B."/>
        </authorList>
    </citation>
    <scope>NUCLEOTIDE SEQUENCE [LARGE SCALE GENOMIC DNA]</scope>
    <source>
        <strain evidence="3">cv. Amiga</strain>
    </source>
</reference>
<sequence>MHKFIFLLISLHETHESSGCNPPLLLSLGCYHFHCTSLSQINALVLAMRIS</sequence>
<gene>
    <name evidence="2" type="ORF">Lalb_Chr12g0205131</name>
</gene>
<feature type="signal peptide" evidence="1">
    <location>
        <begin position="1"/>
        <end position="19"/>
    </location>
</feature>
<dbReference type="Proteomes" id="UP000447434">
    <property type="component" value="Chromosome 12"/>
</dbReference>